<protein>
    <recommendedName>
        <fullName evidence="4">DNA-binding protein</fullName>
    </recommendedName>
</protein>
<reference evidence="2 3" key="1">
    <citation type="submission" date="2018-09" db="EMBL/GenBank/DDBJ databases">
        <title>Whole genome based analysis of evolution and adaptive divergence in Indian and Brazilian strains of Azospirillum brasilense.</title>
        <authorList>
            <person name="Singh C."/>
            <person name="Tripathi A.K."/>
        </authorList>
    </citation>
    <scope>NUCLEOTIDE SEQUENCE [LARGE SCALE GENOMIC DNA]</scope>
    <source>
        <strain evidence="2 3">MTCC4039</strain>
    </source>
</reference>
<sequence>MTTLNGRPGNTPRPQTSPACLDSTDSRPRQKGKAIDPSRVAKAGYSVPEFCYGAGIGRSKAYELMGDGLIRFVTVGRRRIITDSPADFLARLAGNVEG</sequence>
<accession>A0A4D8QWG1</accession>
<organism evidence="2 3">
    <name type="scientific">Azospirillum brasilense</name>
    <dbReference type="NCBI Taxonomy" id="192"/>
    <lineage>
        <taxon>Bacteria</taxon>
        <taxon>Pseudomonadati</taxon>
        <taxon>Pseudomonadota</taxon>
        <taxon>Alphaproteobacteria</taxon>
        <taxon>Rhodospirillales</taxon>
        <taxon>Azospirillaceae</taxon>
        <taxon>Azospirillum</taxon>
    </lineage>
</organism>
<feature type="compositionally biased region" description="Basic and acidic residues" evidence="1">
    <location>
        <begin position="24"/>
        <end position="36"/>
    </location>
</feature>
<dbReference type="Proteomes" id="UP000298693">
    <property type="component" value="Chromosome"/>
</dbReference>
<evidence type="ECO:0008006" key="4">
    <source>
        <dbReference type="Google" id="ProtNLM"/>
    </source>
</evidence>
<dbReference type="RefSeq" id="WP_137139932.1">
    <property type="nucleotide sequence ID" value="NZ_CP032345.1"/>
</dbReference>
<evidence type="ECO:0000313" key="3">
    <source>
        <dbReference type="Proteomes" id="UP000298693"/>
    </source>
</evidence>
<proteinExistence type="predicted"/>
<evidence type="ECO:0000256" key="1">
    <source>
        <dbReference type="SAM" id="MobiDB-lite"/>
    </source>
</evidence>
<dbReference type="AlphaFoldDB" id="A0A4D8QWG1"/>
<name>A0A4D8QWG1_AZOBR</name>
<gene>
    <name evidence="2" type="ORF">D3869_10000</name>
</gene>
<evidence type="ECO:0000313" key="2">
    <source>
        <dbReference type="EMBL" id="QCO15535.1"/>
    </source>
</evidence>
<feature type="region of interest" description="Disordered" evidence="1">
    <location>
        <begin position="1"/>
        <end position="38"/>
    </location>
</feature>
<dbReference type="EMBL" id="CP032345">
    <property type="protein sequence ID" value="QCO15535.1"/>
    <property type="molecule type" value="Genomic_DNA"/>
</dbReference>